<evidence type="ECO:0000256" key="3">
    <source>
        <dbReference type="ARBA" id="ARBA00022729"/>
    </source>
</evidence>
<proteinExistence type="inferred from homology"/>
<comment type="caution">
    <text evidence="8">The sequence shown here is derived from an EMBL/GenBank/DDBJ whole genome shotgun (WGS) entry which is preliminary data.</text>
</comment>
<feature type="domain" description="HTH gntR-type" evidence="7">
    <location>
        <begin position="13"/>
        <end position="81"/>
    </location>
</feature>
<dbReference type="GO" id="GO:1901982">
    <property type="term" value="F:maltose binding"/>
    <property type="evidence" value="ECO:0007669"/>
    <property type="project" value="TreeGrafter"/>
</dbReference>
<dbReference type="Pfam" id="PF13416">
    <property type="entry name" value="SBP_bac_8"/>
    <property type="match status" value="1"/>
</dbReference>
<dbReference type="SUPFAM" id="SSF53850">
    <property type="entry name" value="Periplasmic binding protein-like II"/>
    <property type="match status" value="1"/>
</dbReference>
<dbReference type="PANTHER" id="PTHR30061:SF50">
    <property type="entry name" value="MALTOSE_MALTODEXTRIN-BINDING PERIPLASMIC PROTEIN"/>
    <property type="match status" value="1"/>
</dbReference>
<organism evidence="8 9">
    <name type="scientific">Paenibacillus contaminans</name>
    <dbReference type="NCBI Taxonomy" id="450362"/>
    <lineage>
        <taxon>Bacteria</taxon>
        <taxon>Bacillati</taxon>
        <taxon>Bacillota</taxon>
        <taxon>Bacilli</taxon>
        <taxon>Bacillales</taxon>
        <taxon>Paenibacillaceae</taxon>
        <taxon>Paenibacillus</taxon>
    </lineage>
</organism>
<dbReference type="InterPro" id="IPR006059">
    <property type="entry name" value="SBP"/>
</dbReference>
<evidence type="ECO:0000256" key="6">
    <source>
        <dbReference type="ARBA" id="ARBA00023163"/>
    </source>
</evidence>
<dbReference type="GO" id="GO:0042956">
    <property type="term" value="P:maltodextrin transmembrane transport"/>
    <property type="evidence" value="ECO:0007669"/>
    <property type="project" value="TreeGrafter"/>
</dbReference>
<dbReference type="GO" id="GO:0003677">
    <property type="term" value="F:DNA binding"/>
    <property type="evidence" value="ECO:0007669"/>
    <property type="project" value="UniProtKB-KW"/>
</dbReference>
<dbReference type="GO" id="GO:0055052">
    <property type="term" value="C:ATP-binding cassette (ABC) transporter complex, substrate-binding subunit-containing"/>
    <property type="evidence" value="ECO:0007669"/>
    <property type="project" value="TreeGrafter"/>
</dbReference>
<dbReference type="Proteomes" id="UP000250369">
    <property type="component" value="Unassembled WGS sequence"/>
</dbReference>
<evidence type="ECO:0000259" key="7">
    <source>
        <dbReference type="PROSITE" id="PS50949"/>
    </source>
</evidence>
<sequence>MEPLNQPSRKTFQRRLDYMVARLRDEIREGKYTAGDFLPSETELVEKFQLSNKSVRKGLDQLIAEGLIVKINRVGSRVTENAGSSVTVTFGHHHSIERDFMLSHLLKDFEALHPTIHVKAVPLRSTDHEIINDYLQSAAVDVFTINNAIFMDMVDTRSTHLLEPAAANPGAYAFSNDAFAWEGEQFAKPVIFSPILLAYNRDHFIEAGIPEPDGSWTWREALHAAAALTIPGKRHGFYFHLLSDNRWPAFLLQSGMKFEPDADGLFHLSGTRLLESIRLCKSILTNSDVYLNYLSENNRDVNELFMQGKVSMILTNYMTLNEIKHSDIRYDISPLPYLHEPRSLIHAIGVAVNRLAKEKEAALLLADYFGSPRAQQLIRELTLSLPALKEAAEQPLRPGEALNRPSRYFLFREIMFSYRLHRELNLSRQAFAKLRQLLKQYWSDLIDEEELCERAKDLFKEE</sequence>
<evidence type="ECO:0000256" key="1">
    <source>
        <dbReference type="ARBA" id="ARBA00008520"/>
    </source>
</evidence>
<keyword evidence="9" id="KW-1185">Reference proteome</keyword>
<dbReference type="Gene3D" id="1.10.10.10">
    <property type="entry name" value="Winged helix-like DNA-binding domain superfamily/Winged helix DNA-binding domain"/>
    <property type="match status" value="1"/>
</dbReference>
<accession>A0A329M3V6</accession>
<gene>
    <name evidence="8" type="ORF">DQG23_33545</name>
</gene>
<keyword evidence="5" id="KW-0238">DNA-binding</keyword>
<reference evidence="8 9" key="1">
    <citation type="journal article" date="2009" name="Int. J. Syst. Evol. Microbiol.">
        <title>Paenibacillus contaminans sp. nov., isolated from a contaminated laboratory plate.</title>
        <authorList>
            <person name="Chou J.H."/>
            <person name="Lee J.H."/>
            <person name="Lin M.C."/>
            <person name="Chang P.S."/>
            <person name="Arun A.B."/>
            <person name="Young C.C."/>
            <person name="Chen W.M."/>
        </authorList>
    </citation>
    <scope>NUCLEOTIDE SEQUENCE [LARGE SCALE GENOMIC DNA]</scope>
    <source>
        <strain evidence="8 9">CKOBP-6</strain>
    </source>
</reference>
<evidence type="ECO:0000313" key="9">
    <source>
        <dbReference type="Proteomes" id="UP000250369"/>
    </source>
</evidence>
<name>A0A329M3V6_9BACL</name>
<dbReference type="EMBL" id="QMFB01000030">
    <property type="protein sequence ID" value="RAV13333.1"/>
    <property type="molecule type" value="Genomic_DNA"/>
</dbReference>
<keyword evidence="2" id="KW-0813">Transport</keyword>
<dbReference type="InterPro" id="IPR000524">
    <property type="entry name" value="Tscrpt_reg_HTH_GntR"/>
</dbReference>
<dbReference type="InterPro" id="IPR036388">
    <property type="entry name" value="WH-like_DNA-bd_sf"/>
</dbReference>
<dbReference type="AlphaFoldDB" id="A0A329M3V6"/>
<evidence type="ECO:0000256" key="2">
    <source>
        <dbReference type="ARBA" id="ARBA00022448"/>
    </source>
</evidence>
<protein>
    <submittedName>
        <fullName evidence="8">GntR family transcriptional regulator</fullName>
    </submittedName>
</protein>
<keyword evidence="4" id="KW-0805">Transcription regulation</keyword>
<dbReference type="SMART" id="SM00345">
    <property type="entry name" value="HTH_GNTR"/>
    <property type="match status" value="1"/>
</dbReference>
<dbReference type="PRINTS" id="PR00035">
    <property type="entry name" value="HTHGNTR"/>
</dbReference>
<dbReference type="SUPFAM" id="SSF46785">
    <property type="entry name" value="Winged helix' DNA-binding domain"/>
    <property type="match status" value="1"/>
</dbReference>
<dbReference type="OrthoDB" id="2374506at2"/>
<dbReference type="InterPro" id="IPR036390">
    <property type="entry name" value="WH_DNA-bd_sf"/>
</dbReference>
<dbReference type="GO" id="GO:0015768">
    <property type="term" value="P:maltose transport"/>
    <property type="evidence" value="ECO:0007669"/>
    <property type="project" value="TreeGrafter"/>
</dbReference>
<dbReference type="RefSeq" id="WP_113035397.1">
    <property type="nucleotide sequence ID" value="NZ_QMFB01000030.1"/>
</dbReference>
<dbReference type="PROSITE" id="PS50949">
    <property type="entry name" value="HTH_GNTR"/>
    <property type="match status" value="1"/>
</dbReference>
<evidence type="ECO:0000256" key="4">
    <source>
        <dbReference type="ARBA" id="ARBA00023015"/>
    </source>
</evidence>
<dbReference type="PANTHER" id="PTHR30061">
    <property type="entry name" value="MALTOSE-BINDING PERIPLASMIC PROTEIN"/>
    <property type="match status" value="1"/>
</dbReference>
<dbReference type="CDD" id="cd07377">
    <property type="entry name" value="WHTH_GntR"/>
    <property type="match status" value="1"/>
</dbReference>
<dbReference type="GO" id="GO:0003700">
    <property type="term" value="F:DNA-binding transcription factor activity"/>
    <property type="evidence" value="ECO:0007669"/>
    <property type="project" value="InterPro"/>
</dbReference>
<keyword evidence="6" id="KW-0804">Transcription</keyword>
<evidence type="ECO:0000256" key="5">
    <source>
        <dbReference type="ARBA" id="ARBA00023125"/>
    </source>
</evidence>
<comment type="similarity">
    <text evidence="1">Belongs to the bacterial solute-binding protein 1 family.</text>
</comment>
<keyword evidence="3" id="KW-0732">Signal</keyword>
<evidence type="ECO:0000313" key="8">
    <source>
        <dbReference type="EMBL" id="RAV13333.1"/>
    </source>
</evidence>
<dbReference type="Pfam" id="PF00392">
    <property type="entry name" value="GntR"/>
    <property type="match status" value="1"/>
</dbReference>
<dbReference type="Gene3D" id="3.40.190.10">
    <property type="entry name" value="Periplasmic binding protein-like II"/>
    <property type="match status" value="1"/>
</dbReference>